<accession>A0A251RYX3</accession>
<keyword evidence="2" id="KW-1185">Reference proteome</keyword>
<name>A0A251RYX3_HELAN</name>
<protein>
    <submittedName>
        <fullName evidence="1">Uncharacterized protein</fullName>
    </submittedName>
</protein>
<evidence type="ECO:0000313" key="1">
    <source>
        <dbReference type="EMBL" id="OTF91509.1"/>
    </source>
</evidence>
<proteinExistence type="predicted"/>
<dbReference type="EMBL" id="CM007905">
    <property type="protein sequence ID" value="OTF91509.1"/>
    <property type="molecule type" value="Genomic_DNA"/>
</dbReference>
<organism evidence="1 2">
    <name type="scientific">Helianthus annuus</name>
    <name type="common">Common sunflower</name>
    <dbReference type="NCBI Taxonomy" id="4232"/>
    <lineage>
        <taxon>Eukaryota</taxon>
        <taxon>Viridiplantae</taxon>
        <taxon>Streptophyta</taxon>
        <taxon>Embryophyta</taxon>
        <taxon>Tracheophyta</taxon>
        <taxon>Spermatophyta</taxon>
        <taxon>Magnoliopsida</taxon>
        <taxon>eudicotyledons</taxon>
        <taxon>Gunneridae</taxon>
        <taxon>Pentapetalae</taxon>
        <taxon>asterids</taxon>
        <taxon>campanulids</taxon>
        <taxon>Asterales</taxon>
        <taxon>Asteraceae</taxon>
        <taxon>Asteroideae</taxon>
        <taxon>Heliantheae alliance</taxon>
        <taxon>Heliantheae</taxon>
        <taxon>Helianthus</taxon>
    </lineage>
</organism>
<dbReference type="InParanoid" id="A0A251RYX3"/>
<reference evidence="2" key="1">
    <citation type="journal article" date="2017" name="Nature">
        <title>The sunflower genome provides insights into oil metabolism, flowering and Asterid evolution.</title>
        <authorList>
            <person name="Badouin H."/>
            <person name="Gouzy J."/>
            <person name="Grassa C.J."/>
            <person name="Murat F."/>
            <person name="Staton S.E."/>
            <person name="Cottret L."/>
            <person name="Lelandais-Briere C."/>
            <person name="Owens G.L."/>
            <person name="Carrere S."/>
            <person name="Mayjonade B."/>
            <person name="Legrand L."/>
            <person name="Gill N."/>
            <person name="Kane N.C."/>
            <person name="Bowers J.E."/>
            <person name="Hubner S."/>
            <person name="Bellec A."/>
            <person name="Berard A."/>
            <person name="Berges H."/>
            <person name="Blanchet N."/>
            <person name="Boniface M.C."/>
            <person name="Brunel D."/>
            <person name="Catrice O."/>
            <person name="Chaidir N."/>
            <person name="Claudel C."/>
            <person name="Donnadieu C."/>
            <person name="Faraut T."/>
            <person name="Fievet G."/>
            <person name="Helmstetter N."/>
            <person name="King M."/>
            <person name="Knapp S.J."/>
            <person name="Lai Z."/>
            <person name="Le Paslier M.C."/>
            <person name="Lippi Y."/>
            <person name="Lorenzon L."/>
            <person name="Mandel J.R."/>
            <person name="Marage G."/>
            <person name="Marchand G."/>
            <person name="Marquand E."/>
            <person name="Bret-Mestries E."/>
            <person name="Morien E."/>
            <person name="Nambeesan S."/>
            <person name="Nguyen T."/>
            <person name="Pegot-Espagnet P."/>
            <person name="Pouilly N."/>
            <person name="Raftis F."/>
            <person name="Sallet E."/>
            <person name="Schiex T."/>
            <person name="Thomas J."/>
            <person name="Vandecasteele C."/>
            <person name="Vares D."/>
            <person name="Vear F."/>
            <person name="Vautrin S."/>
            <person name="Crespi M."/>
            <person name="Mangin B."/>
            <person name="Burke J.M."/>
            <person name="Salse J."/>
            <person name="Munos S."/>
            <person name="Vincourt P."/>
            <person name="Rieseberg L.H."/>
            <person name="Langlade N.B."/>
        </authorList>
    </citation>
    <scope>NUCLEOTIDE SEQUENCE [LARGE SCALE GENOMIC DNA]</scope>
    <source>
        <strain evidence="2">cv. SF193</strain>
    </source>
</reference>
<gene>
    <name evidence="1" type="ORF">HannXRQ_Chr16g0511521</name>
</gene>
<evidence type="ECO:0000313" key="2">
    <source>
        <dbReference type="Proteomes" id="UP000215914"/>
    </source>
</evidence>
<sequence length="178" mass="20282">MLHIILCNNLFTKPNIGPQINASTVGKALVVDICWSTPWVFDYLQHILYRSTNFPESYPRCDAKPVIREENDIKNSKNNSLHFGGLPVKTETAEEADELMRVDEKASEIYEDFTRSMKILCNNLFTKPNIGPQINASTVGKALVVDICWSTPWVFDYLQHILYRSTNFPESPGVMLNL</sequence>
<dbReference type="Proteomes" id="UP000215914">
    <property type="component" value="Chromosome 16"/>
</dbReference>
<dbReference type="AlphaFoldDB" id="A0A251RYX3"/>